<accession>A0A1Y4LL93</accession>
<evidence type="ECO:0008006" key="3">
    <source>
        <dbReference type="Google" id="ProtNLM"/>
    </source>
</evidence>
<protein>
    <recommendedName>
        <fullName evidence="3">DNA-binding protein</fullName>
    </recommendedName>
</protein>
<dbReference type="EMBL" id="NFKL01000013">
    <property type="protein sequence ID" value="OUP57473.1"/>
    <property type="molecule type" value="Genomic_DNA"/>
</dbReference>
<proteinExistence type="predicted"/>
<reference evidence="2" key="1">
    <citation type="submission" date="2017-04" db="EMBL/GenBank/DDBJ databases">
        <title>Function of individual gut microbiota members based on whole genome sequencing of pure cultures obtained from chicken caecum.</title>
        <authorList>
            <person name="Medvecky M."/>
            <person name="Cejkova D."/>
            <person name="Polansky O."/>
            <person name="Karasova D."/>
            <person name="Kubasova T."/>
            <person name="Cizek A."/>
            <person name="Rychlik I."/>
        </authorList>
    </citation>
    <scope>NUCLEOTIDE SEQUENCE [LARGE SCALE GENOMIC DNA]</scope>
    <source>
        <strain evidence="2">An179</strain>
    </source>
</reference>
<name>A0A1Y4LL93_9FIRM</name>
<comment type="caution">
    <text evidence="1">The sequence shown here is derived from an EMBL/GenBank/DDBJ whole genome shotgun (WGS) entry which is preliminary data.</text>
</comment>
<organism evidence="1 2">
    <name type="scientific">Butyricicoccus pullicaecorum</name>
    <dbReference type="NCBI Taxonomy" id="501571"/>
    <lineage>
        <taxon>Bacteria</taxon>
        <taxon>Bacillati</taxon>
        <taxon>Bacillota</taxon>
        <taxon>Clostridia</taxon>
        <taxon>Eubacteriales</taxon>
        <taxon>Butyricicoccaceae</taxon>
        <taxon>Butyricicoccus</taxon>
    </lineage>
</organism>
<dbReference type="RefSeq" id="WP_087415280.1">
    <property type="nucleotide sequence ID" value="NZ_NFKL01000013.1"/>
</dbReference>
<dbReference type="AlphaFoldDB" id="A0A1Y4LL93"/>
<sequence>MKTRKYYEQLFNKYPDVVTLSQFRNMLGDIGDGTARKLMRENRVKHYYIRSTYLIPKAWVIDYVLSDHYAEYKDQLKAQV</sequence>
<evidence type="ECO:0000313" key="1">
    <source>
        <dbReference type="EMBL" id="OUP57473.1"/>
    </source>
</evidence>
<dbReference type="Proteomes" id="UP000195326">
    <property type="component" value="Unassembled WGS sequence"/>
</dbReference>
<gene>
    <name evidence="1" type="ORF">B5F15_10215</name>
</gene>
<evidence type="ECO:0000313" key="2">
    <source>
        <dbReference type="Proteomes" id="UP000195326"/>
    </source>
</evidence>